<dbReference type="SUPFAM" id="SSF75011">
    <property type="entry name" value="3-carboxy-cis,cis-mucoante lactonizing enzyme"/>
    <property type="match status" value="1"/>
</dbReference>
<dbReference type="EMBL" id="LCKS01000012">
    <property type="protein sequence ID" value="KKU02507.1"/>
    <property type="molecule type" value="Genomic_DNA"/>
</dbReference>
<dbReference type="Proteomes" id="UP000034264">
    <property type="component" value="Unassembled WGS sequence"/>
</dbReference>
<dbReference type="AlphaFoldDB" id="A0A0G1M333"/>
<evidence type="ECO:0000313" key="3">
    <source>
        <dbReference type="Proteomes" id="UP000034264"/>
    </source>
</evidence>
<keyword evidence="1" id="KW-0472">Membrane</keyword>
<dbReference type="Pfam" id="PF08309">
    <property type="entry name" value="LVIVD"/>
    <property type="match status" value="1"/>
</dbReference>
<reference evidence="2 3" key="1">
    <citation type="journal article" date="2015" name="Nature">
        <title>rRNA introns, odd ribosomes, and small enigmatic genomes across a large radiation of phyla.</title>
        <authorList>
            <person name="Brown C.T."/>
            <person name="Hug L.A."/>
            <person name="Thomas B.C."/>
            <person name="Sharon I."/>
            <person name="Castelle C.J."/>
            <person name="Singh A."/>
            <person name="Wilkins M.J."/>
            <person name="Williams K.H."/>
            <person name="Banfield J.F."/>
        </authorList>
    </citation>
    <scope>NUCLEOTIDE SEQUENCE [LARGE SCALE GENOMIC DNA]</scope>
</reference>
<dbReference type="PATRIC" id="fig|1618366.3.peg.801"/>
<accession>A0A0G1M333</accession>
<keyword evidence="1" id="KW-1133">Transmembrane helix</keyword>
<feature type="transmembrane region" description="Helical" evidence="1">
    <location>
        <begin position="20"/>
        <end position="39"/>
    </location>
</feature>
<evidence type="ECO:0000256" key="1">
    <source>
        <dbReference type="SAM" id="Phobius"/>
    </source>
</evidence>
<keyword evidence="1" id="KW-0812">Transmembrane</keyword>
<name>A0A0G1M333_9BACT</name>
<comment type="caution">
    <text evidence="2">The sequence shown here is derived from an EMBL/GenBank/DDBJ whole genome shotgun (WGS) entry which is preliminary data.</text>
</comment>
<evidence type="ECO:0000313" key="2">
    <source>
        <dbReference type="EMBL" id="KKU02507.1"/>
    </source>
</evidence>
<gene>
    <name evidence="2" type="ORF">UX05_C0012G0004</name>
</gene>
<protein>
    <submittedName>
        <fullName evidence="2">Uncharacterized protein</fullName>
    </submittedName>
</protein>
<sequence length="615" mass="65276">MEWLQRWTNRPGQSLVELLVALGLAAILIPAFMAGMMATREGRAQQEQRLSATASWREAVEAVRAVRKNGWTGFAVNGTFYPIVENGNWKLEIGSETTAEGFTRSVVVSDYLRDGKVDPSTKNVLVTVSWSTPLANSVSSTLLLTRYLDNLVYTETTEAQLTPGVKSGTAVTNTAGGEVILAAGGQGDWCRPSDFMVGQLDLPKQGVADAIYAIEGQVAVGTGENASGISFANVAISNTNPPTAQISGTFDGYKTNGIFGETNYAYLATDNNQKEVVIINLTQYAEAGYFNIPGEKNAKNVFVSANVGYVVAGDKLYSFDLTAKTGPRPILDPDGLKLDGNGTRVVVVGTYAYVAVKDSNRELQIIDVSNPGNLSAVGYADVTGKDAKDVWVNSAGTRAYIVTGRSDSQPEFFIINVAGKTGPQPLIGSYEANGMNPKAVTVVSGNRAIIVGKEAEEYQVIDITNETLPTRCGGLNVDDVKGINGIASVLEADGDAYSYIMTGDAANEFKIIEGGPGGRYAASGTFVSAAFDPGYSTSYNRVSFTGAAPGQTTLSVQTAVSADCLNYIFVDPDPASGTIPLGFNVGRCFKYKLYLTTTDPNATPVFYDLTVNYSP</sequence>
<proteinExistence type="predicted"/>
<dbReference type="InterPro" id="IPR013211">
    <property type="entry name" value="LVIVD"/>
</dbReference>
<organism evidence="2 3">
    <name type="scientific">Candidatus Amesbacteria bacterium GW2011_GWC2_45_19</name>
    <dbReference type="NCBI Taxonomy" id="1618366"/>
    <lineage>
        <taxon>Bacteria</taxon>
        <taxon>Candidatus Amesiibacteriota</taxon>
    </lineage>
</organism>